<sequence>MAESEIYHRCISKHNDLEYDKVANSMEIWGYEAKVFYSGKCVQAYPGRQDQEKAYDFGTNLEPRRKFGFLNGKPALREVAWVEGMDGVSERDGGKAVCICIQWLGKLG</sequence>
<gene>
    <name evidence="1" type="ORF">FDP25_02210</name>
</gene>
<comment type="caution">
    <text evidence="1">The sequence shown here is derived from an EMBL/GenBank/DDBJ whole genome shotgun (WGS) entry which is preliminary data.</text>
</comment>
<organism evidence="1 2">
    <name type="scientific">Roseovarius bejariae</name>
    <dbReference type="NCBI Taxonomy" id="2576383"/>
    <lineage>
        <taxon>Bacteria</taxon>
        <taxon>Pseudomonadati</taxon>
        <taxon>Pseudomonadota</taxon>
        <taxon>Alphaproteobacteria</taxon>
        <taxon>Rhodobacterales</taxon>
        <taxon>Roseobacteraceae</taxon>
        <taxon>Roseovarius</taxon>
    </lineage>
</organism>
<dbReference type="Proteomes" id="UP000564704">
    <property type="component" value="Unassembled WGS sequence"/>
</dbReference>
<protein>
    <submittedName>
        <fullName evidence="1">Uncharacterized protein</fullName>
    </submittedName>
</protein>
<dbReference type="EMBL" id="SZWE01000001">
    <property type="protein sequence ID" value="MRU14234.1"/>
    <property type="molecule type" value="Genomic_DNA"/>
</dbReference>
<reference evidence="1 2" key="1">
    <citation type="submission" date="2019-05" db="EMBL/GenBank/DDBJ databases">
        <title>Roseovarius bejariae sp. nov., a moderately halophylic bacterium isolated from a saline soil in Rambla Salada (Murcia).</title>
        <authorList>
            <person name="Castro D.J."/>
            <person name="Gomez-Altuve A."/>
            <person name="Reina J.C."/>
            <person name="Rodriguez M."/>
            <person name="Sampedro I."/>
            <person name="Llamas I."/>
            <person name="Martinez-Checa F."/>
        </authorList>
    </citation>
    <scope>NUCLEOTIDE SEQUENCE [LARGE SCALE GENOMIC DNA]</scope>
    <source>
        <strain evidence="1 2">A21</strain>
    </source>
</reference>
<dbReference type="OrthoDB" id="9965445at2"/>
<proteinExistence type="predicted"/>
<evidence type="ECO:0000313" key="2">
    <source>
        <dbReference type="Proteomes" id="UP000564704"/>
    </source>
</evidence>
<name>A0A844CVU5_9RHOB</name>
<evidence type="ECO:0000313" key="1">
    <source>
        <dbReference type="EMBL" id="MRU14234.1"/>
    </source>
</evidence>
<keyword evidence="2" id="KW-1185">Reference proteome</keyword>
<accession>A0A844CVU5</accession>
<dbReference type="AlphaFoldDB" id="A0A844CVU5"/>